<proteinExistence type="predicted"/>
<reference evidence="9" key="1">
    <citation type="journal article" date="2019" name="Int. J. Syst. Evol. Microbiol.">
        <title>The Global Catalogue of Microorganisms (GCM) 10K type strain sequencing project: providing services to taxonomists for standard genome sequencing and annotation.</title>
        <authorList>
            <consortium name="The Broad Institute Genomics Platform"/>
            <consortium name="The Broad Institute Genome Sequencing Center for Infectious Disease"/>
            <person name="Wu L."/>
            <person name="Ma J."/>
        </authorList>
    </citation>
    <scope>NUCLEOTIDE SEQUENCE [LARGE SCALE GENOMIC DNA]</scope>
    <source>
        <strain evidence="9">KCTC 52232</strain>
    </source>
</reference>
<dbReference type="PANTHER" id="PTHR12815">
    <property type="entry name" value="SORTING AND ASSEMBLY MACHINERY SAMM50 PROTEIN FAMILY MEMBER"/>
    <property type="match status" value="1"/>
</dbReference>
<keyword evidence="3 6" id="KW-0732">Signal</keyword>
<evidence type="ECO:0000313" key="9">
    <source>
        <dbReference type="Proteomes" id="UP001597601"/>
    </source>
</evidence>
<evidence type="ECO:0000256" key="6">
    <source>
        <dbReference type="SAM" id="SignalP"/>
    </source>
</evidence>
<gene>
    <name evidence="8" type="ORF">ACFSYC_15065</name>
</gene>
<dbReference type="PANTHER" id="PTHR12815:SF47">
    <property type="entry name" value="TRANSLOCATION AND ASSEMBLY MODULE SUBUNIT TAMA"/>
    <property type="match status" value="1"/>
</dbReference>
<evidence type="ECO:0000259" key="7">
    <source>
        <dbReference type="Pfam" id="PF01103"/>
    </source>
</evidence>
<sequence length="769" mass="87048">MTKFKYILIFCVVVFASACSTTKYLPAGQKLYDGGEVKIADKDSISKNDAKALTTDLEGLLRPKPNTKILGMRYKLWVYYKTLTNKQRGIKQWLNKKFGEPPVLVSAVDLPKNSSILKNRLQNKGFFNAQVSGDTVSKKGSRVAKAVYTAQAGPAYHYNKVGFPTDFNDLDTAVAGTGKESLLKVGDRFDLDVIKAERVRIDAKLKEKGFFYFSPDYLIMRYDSTIANHKVDMFVTVKPTTPDQARWIYSIRNIYVYPRYNLRDTSVKLDSAERYRWYNVIDPRKTVRPFTFKNAVLLRPGEVYNRTEHTKSLNRFIELGPFRYVKNRFEDVTPDSPLLDVYYYLTQYKRKSLQAEILGRQSSANFNGTQFNLTFRNKNTFKGGELFQLQFFVSSDIQFGARNGGYNVYQFGVKPSLSWPRFISPWEFKTDGAYIPRTILNTGYTLINRTSLYNLNSFNASFGYQWKPNLHKQHELNLMEFTYVNAASVSKKYLDSIRDTKNPALKHVIDNQLTFGPSYSYTYTNTTEEYRTNTFFYNGKINLSANVLGIITGADTLAGKVRTILGTPFNQYVKLDNDLRFYHRLGPAGSKIAARLLVGAGIPYGNSTVMPYSQQFFIGGANSLRGFSARSLGPGAFNPAPAQTSGTQYLADQSGDIRIEANLEYRPKLFSIVEGAVFADAGNIWLMRGNPLQPGSAFGKDFIKQMAADVGVGLRFNLTVLVLRTDLAFPVIKPSLPAGQRIVINQIDFRSAEWRGRNLIFNLAIGYPF</sequence>
<dbReference type="Proteomes" id="UP001597601">
    <property type="component" value="Unassembled WGS sequence"/>
</dbReference>
<keyword evidence="2" id="KW-0812">Transmembrane</keyword>
<organism evidence="8 9">
    <name type="scientific">Mucilaginibacter antarcticus</name>
    <dbReference type="NCBI Taxonomy" id="1855725"/>
    <lineage>
        <taxon>Bacteria</taxon>
        <taxon>Pseudomonadati</taxon>
        <taxon>Bacteroidota</taxon>
        <taxon>Sphingobacteriia</taxon>
        <taxon>Sphingobacteriales</taxon>
        <taxon>Sphingobacteriaceae</taxon>
        <taxon>Mucilaginibacter</taxon>
    </lineage>
</organism>
<evidence type="ECO:0000256" key="3">
    <source>
        <dbReference type="ARBA" id="ARBA00022729"/>
    </source>
</evidence>
<dbReference type="PROSITE" id="PS51257">
    <property type="entry name" value="PROKAR_LIPOPROTEIN"/>
    <property type="match status" value="1"/>
</dbReference>
<comment type="caution">
    <text evidence="8">The sequence shown here is derived from an EMBL/GenBank/DDBJ whole genome shotgun (WGS) entry which is preliminary data.</text>
</comment>
<dbReference type="EMBL" id="JBHUON010000020">
    <property type="protein sequence ID" value="MFD2866018.1"/>
    <property type="molecule type" value="Genomic_DNA"/>
</dbReference>
<dbReference type="Gene3D" id="2.40.160.50">
    <property type="entry name" value="membrane protein fhac: a member of the omp85/tpsb transporter family"/>
    <property type="match status" value="1"/>
</dbReference>
<evidence type="ECO:0000256" key="1">
    <source>
        <dbReference type="ARBA" id="ARBA00004370"/>
    </source>
</evidence>
<evidence type="ECO:0000313" key="8">
    <source>
        <dbReference type="EMBL" id="MFD2866018.1"/>
    </source>
</evidence>
<name>A0ABW5XRY4_9SPHI</name>
<keyword evidence="4" id="KW-0472">Membrane</keyword>
<evidence type="ECO:0000256" key="5">
    <source>
        <dbReference type="ARBA" id="ARBA00023237"/>
    </source>
</evidence>
<dbReference type="RefSeq" id="WP_377129292.1">
    <property type="nucleotide sequence ID" value="NZ_JBHUON010000020.1"/>
</dbReference>
<keyword evidence="9" id="KW-1185">Reference proteome</keyword>
<feature type="signal peptide" evidence="6">
    <location>
        <begin position="1"/>
        <end position="18"/>
    </location>
</feature>
<accession>A0ABW5XRY4</accession>
<evidence type="ECO:0000256" key="2">
    <source>
        <dbReference type="ARBA" id="ARBA00022692"/>
    </source>
</evidence>
<feature type="domain" description="Bacterial surface antigen (D15)" evidence="7">
    <location>
        <begin position="367"/>
        <end position="735"/>
    </location>
</feature>
<dbReference type="Pfam" id="PF01103">
    <property type="entry name" value="Omp85"/>
    <property type="match status" value="1"/>
</dbReference>
<comment type="subcellular location">
    <subcellularLocation>
        <location evidence="1">Membrane</location>
    </subcellularLocation>
</comment>
<feature type="chain" id="PRO_5045144174" evidence="6">
    <location>
        <begin position="19"/>
        <end position="769"/>
    </location>
</feature>
<protein>
    <submittedName>
        <fullName evidence="8">BamA/TamA family outer membrane protein</fullName>
    </submittedName>
</protein>
<evidence type="ECO:0000256" key="4">
    <source>
        <dbReference type="ARBA" id="ARBA00023136"/>
    </source>
</evidence>
<dbReference type="InterPro" id="IPR039910">
    <property type="entry name" value="D15-like"/>
</dbReference>
<dbReference type="InterPro" id="IPR000184">
    <property type="entry name" value="Bac_surfAg_D15"/>
</dbReference>
<keyword evidence="5" id="KW-0998">Cell outer membrane</keyword>